<evidence type="ECO:0000256" key="3">
    <source>
        <dbReference type="ARBA" id="ARBA00022980"/>
    </source>
</evidence>
<dbReference type="Proteomes" id="UP000054350">
    <property type="component" value="Unassembled WGS sequence"/>
</dbReference>
<dbReference type="Pfam" id="PF14622">
    <property type="entry name" value="Ribonucleas_3_3"/>
    <property type="match status" value="1"/>
</dbReference>
<evidence type="ECO:0000256" key="4">
    <source>
        <dbReference type="ARBA" id="ARBA00023128"/>
    </source>
</evidence>
<dbReference type="SMART" id="SM00535">
    <property type="entry name" value="RIBOc"/>
    <property type="match status" value="1"/>
</dbReference>
<comment type="subcellular location">
    <subcellularLocation>
        <location evidence="1">Mitochondrion</location>
    </subcellularLocation>
</comment>
<dbReference type="CDD" id="cd00593">
    <property type="entry name" value="RIBOc"/>
    <property type="match status" value="1"/>
</dbReference>
<reference evidence="12" key="2">
    <citation type="submission" date="2009-11" db="EMBL/GenBank/DDBJ databases">
        <title>The Genome Sequence of Allomyces macrogynus strain ATCC 38327.</title>
        <authorList>
            <consortium name="The Broad Institute Genome Sequencing Platform"/>
            <person name="Russ C."/>
            <person name="Cuomo C."/>
            <person name="Shea T."/>
            <person name="Young S.K."/>
            <person name="Zeng Q."/>
            <person name="Koehrsen M."/>
            <person name="Haas B."/>
            <person name="Borodovsky M."/>
            <person name="Guigo R."/>
            <person name="Alvarado L."/>
            <person name="Berlin A."/>
            <person name="Borenstein D."/>
            <person name="Chen Z."/>
            <person name="Engels R."/>
            <person name="Freedman E."/>
            <person name="Gellesch M."/>
            <person name="Goldberg J."/>
            <person name="Griggs A."/>
            <person name="Gujja S."/>
            <person name="Heiman D."/>
            <person name="Hepburn T."/>
            <person name="Howarth C."/>
            <person name="Jen D."/>
            <person name="Larson L."/>
            <person name="Lewis B."/>
            <person name="Mehta T."/>
            <person name="Park D."/>
            <person name="Pearson M."/>
            <person name="Roberts A."/>
            <person name="Saif S."/>
            <person name="Shenoy N."/>
            <person name="Sisk P."/>
            <person name="Stolte C."/>
            <person name="Sykes S."/>
            <person name="Walk T."/>
            <person name="White J."/>
            <person name="Yandava C."/>
            <person name="Burger G."/>
            <person name="Gray M.W."/>
            <person name="Holland P.W.H."/>
            <person name="King N."/>
            <person name="Lang F.B.F."/>
            <person name="Roger A.J."/>
            <person name="Ruiz-Trillo I."/>
            <person name="Lander E."/>
            <person name="Nusbaum C."/>
        </authorList>
    </citation>
    <scope>NUCLEOTIDE SEQUENCE [LARGE SCALE GENOMIC DNA]</scope>
    <source>
        <strain evidence="12">ATCC 38327</strain>
    </source>
</reference>
<dbReference type="GO" id="GO:0004525">
    <property type="term" value="F:ribonuclease III activity"/>
    <property type="evidence" value="ECO:0007669"/>
    <property type="project" value="InterPro"/>
</dbReference>
<evidence type="ECO:0000313" key="11">
    <source>
        <dbReference type="EMBL" id="KNE55272.1"/>
    </source>
</evidence>
<dbReference type="VEuPathDB" id="FungiDB:AMAG_01184"/>
<dbReference type="eggNOG" id="KOG3769">
    <property type="taxonomic scope" value="Eukaryota"/>
</dbReference>
<dbReference type="PROSITE" id="PS50137">
    <property type="entry name" value="DS_RBD"/>
    <property type="match status" value="1"/>
</dbReference>
<dbReference type="GO" id="GO:0005739">
    <property type="term" value="C:mitochondrion"/>
    <property type="evidence" value="ECO:0007669"/>
    <property type="project" value="TreeGrafter"/>
</dbReference>
<dbReference type="OrthoDB" id="67027at2759"/>
<name>A0A0L0RXZ8_ALLM3</name>
<reference evidence="11 12" key="1">
    <citation type="submission" date="2009-11" db="EMBL/GenBank/DDBJ databases">
        <title>Annotation of Allomyces macrogynus ATCC 38327.</title>
        <authorList>
            <consortium name="The Broad Institute Genome Sequencing Platform"/>
            <person name="Russ C."/>
            <person name="Cuomo C."/>
            <person name="Burger G."/>
            <person name="Gray M.W."/>
            <person name="Holland P.W.H."/>
            <person name="King N."/>
            <person name="Lang F.B.F."/>
            <person name="Roger A.J."/>
            <person name="Ruiz-Trillo I."/>
            <person name="Young S.K."/>
            <person name="Zeng Q."/>
            <person name="Gargeya S."/>
            <person name="Fitzgerald M."/>
            <person name="Haas B."/>
            <person name="Abouelleil A."/>
            <person name="Alvarado L."/>
            <person name="Arachchi H.M."/>
            <person name="Berlin A."/>
            <person name="Chapman S.B."/>
            <person name="Gearin G."/>
            <person name="Goldberg J."/>
            <person name="Griggs A."/>
            <person name="Gujja S."/>
            <person name="Hansen M."/>
            <person name="Heiman D."/>
            <person name="Howarth C."/>
            <person name="Larimer J."/>
            <person name="Lui A."/>
            <person name="MacDonald P.J.P."/>
            <person name="McCowen C."/>
            <person name="Montmayeur A."/>
            <person name="Murphy C."/>
            <person name="Neiman D."/>
            <person name="Pearson M."/>
            <person name="Priest M."/>
            <person name="Roberts A."/>
            <person name="Saif S."/>
            <person name="Shea T."/>
            <person name="Sisk P."/>
            <person name="Stolte C."/>
            <person name="Sykes S."/>
            <person name="Wortman J."/>
            <person name="Nusbaum C."/>
            <person name="Birren B."/>
        </authorList>
    </citation>
    <scope>NUCLEOTIDE SEQUENCE [LARGE SCALE GENOMIC DNA]</scope>
    <source>
        <strain evidence="11 12">ATCC 38327</strain>
    </source>
</reference>
<dbReference type="CDD" id="cd19873">
    <property type="entry name" value="DSRM_MRPL3_like"/>
    <property type="match status" value="1"/>
</dbReference>
<dbReference type="GO" id="GO:0003725">
    <property type="term" value="F:double-stranded RNA binding"/>
    <property type="evidence" value="ECO:0007669"/>
    <property type="project" value="InterPro"/>
</dbReference>
<dbReference type="InterPro" id="IPR000999">
    <property type="entry name" value="RNase_III_dom"/>
</dbReference>
<comment type="similarity">
    <text evidence="6">Belongs to the ribonuclease III family. Mitochondrion-specific ribosomal protein mL44 subfamily.</text>
</comment>
<evidence type="ECO:0000256" key="5">
    <source>
        <dbReference type="ARBA" id="ARBA00023274"/>
    </source>
</evidence>
<keyword evidence="3" id="KW-0689">Ribosomal protein</keyword>
<feature type="domain" description="RNase III" evidence="10">
    <location>
        <begin position="56"/>
        <end position="170"/>
    </location>
</feature>
<keyword evidence="2 8" id="KW-0694">RNA-binding</keyword>
<evidence type="ECO:0000256" key="2">
    <source>
        <dbReference type="ARBA" id="ARBA00022884"/>
    </source>
</evidence>
<evidence type="ECO:0000259" key="9">
    <source>
        <dbReference type="PROSITE" id="PS50137"/>
    </source>
</evidence>
<evidence type="ECO:0000313" key="12">
    <source>
        <dbReference type="Proteomes" id="UP000054350"/>
    </source>
</evidence>
<dbReference type="Gene3D" id="1.10.1520.10">
    <property type="entry name" value="Ribonuclease III domain"/>
    <property type="match status" value="1"/>
</dbReference>
<evidence type="ECO:0000256" key="6">
    <source>
        <dbReference type="ARBA" id="ARBA00024034"/>
    </source>
</evidence>
<dbReference type="AlphaFoldDB" id="A0A0L0RXZ8"/>
<evidence type="ECO:0000259" key="10">
    <source>
        <dbReference type="PROSITE" id="PS50142"/>
    </source>
</evidence>
<keyword evidence="5" id="KW-0687">Ribonucleoprotein</keyword>
<dbReference type="PANTHER" id="PTHR11207:SF32">
    <property type="entry name" value="LARGE RIBOSOMAL SUBUNIT PROTEIN ML44"/>
    <property type="match status" value="1"/>
</dbReference>
<dbReference type="PANTHER" id="PTHR11207">
    <property type="entry name" value="RIBONUCLEASE III"/>
    <property type="match status" value="1"/>
</dbReference>
<evidence type="ECO:0000256" key="7">
    <source>
        <dbReference type="ARBA" id="ARBA00035187"/>
    </source>
</evidence>
<dbReference type="GO" id="GO:0003735">
    <property type="term" value="F:structural constituent of ribosome"/>
    <property type="evidence" value="ECO:0007669"/>
    <property type="project" value="TreeGrafter"/>
</dbReference>
<dbReference type="SUPFAM" id="SSF54768">
    <property type="entry name" value="dsRNA-binding domain-like"/>
    <property type="match status" value="1"/>
</dbReference>
<dbReference type="InterPro" id="IPR044443">
    <property type="entry name" value="Ribosomal_mL44_DSRM_fung"/>
</dbReference>
<gene>
    <name evidence="11" type="ORF">AMAG_01184</name>
</gene>
<proteinExistence type="inferred from homology"/>
<dbReference type="InterPro" id="IPR044444">
    <property type="entry name" value="Ribosomal_mL44_DSRM_metazoa"/>
</dbReference>
<accession>A0A0L0RXZ8</accession>
<dbReference type="PROSITE" id="PS50142">
    <property type="entry name" value="RNASE_3_2"/>
    <property type="match status" value="1"/>
</dbReference>
<dbReference type="EMBL" id="GG745329">
    <property type="protein sequence ID" value="KNE55272.1"/>
    <property type="molecule type" value="Genomic_DNA"/>
</dbReference>
<dbReference type="Pfam" id="PF22892">
    <property type="entry name" value="DSRM_MRPL44"/>
    <property type="match status" value="1"/>
</dbReference>
<dbReference type="GO" id="GO:0006396">
    <property type="term" value="P:RNA processing"/>
    <property type="evidence" value="ECO:0007669"/>
    <property type="project" value="InterPro"/>
</dbReference>
<dbReference type="SUPFAM" id="SSF69065">
    <property type="entry name" value="RNase III domain-like"/>
    <property type="match status" value="1"/>
</dbReference>
<evidence type="ECO:0000256" key="1">
    <source>
        <dbReference type="ARBA" id="ARBA00004173"/>
    </source>
</evidence>
<feature type="domain" description="DRBM" evidence="9">
    <location>
        <begin position="197"/>
        <end position="267"/>
    </location>
</feature>
<dbReference type="SMART" id="SM00358">
    <property type="entry name" value="DSRM"/>
    <property type="match status" value="1"/>
</dbReference>
<protein>
    <recommendedName>
        <fullName evidence="7">Large ribosomal subunit protein mL44</fullName>
    </recommendedName>
</protein>
<dbReference type="InterPro" id="IPR036389">
    <property type="entry name" value="RNase_III_sf"/>
</dbReference>
<keyword evidence="12" id="KW-1185">Reference proteome</keyword>
<keyword evidence="4" id="KW-0496">Mitochondrion</keyword>
<sequence length="302" mass="32682">MFCARSSLFTLARPAAATFRIAQATSVRALATQAAAAPKRGDLTPAQAAFLARTGFNFSAKLLKQATTHKTYKDGKVPHSEQLQYFGEQVLDLYVTEYLHAKYPNLPPATLRDAVAAYTSTATLSMLGKSIGVQDVMRWEPQEVSSKDSEARMQAKITKALIGALYKAQGAVAAKKFIHAALLTKDMDLTPLLPLDEPKRALSALLKRQGRERPVSRMLHETGRHSSAPVFVVGAFSGLDKIGEGAGSSIKMAEHRAAKDALLKYYLHTRVNPPLPSDTEAMPHAERNAYVGAPLGDTPAIL</sequence>
<evidence type="ECO:0000256" key="8">
    <source>
        <dbReference type="PROSITE-ProRule" id="PRU00266"/>
    </source>
</evidence>
<dbReference type="OMA" id="CENSIGY"/>
<organism evidence="11 12">
    <name type="scientific">Allomyces macrogynus (strain ATCC 38327)</name>
    <name type="common">Allomyces javanicus var. macrogynus</name>
    <dbReference type="NCBI Taxonomy" id="578462"/>
    <lineage>
        <taxon>Eukaryota</taxon>
        <taxon>Fungi</taxon>
        <taxon>Fungi incertae sedis</taxon>
        <taxon>Blastocladiomycota</taxon>
        <taxon>Blastocladiomycetes</taxon>
        <taxon>Blastocladiales</taxon>
        <taxon>Blastocladiaceae</taxon>
        <taxon>Allomyces</taxon>
    </lineage>
</organism>
<dbReference type="Gene3D" id="3.30.160.20">
    <property type="match status" value="1"/>
</dbReference>
<dbReference type="InterPro" id="IPR014720">
    <property type="entry name" value="dsRBD_dom"/>
</dbReference>
<dbReference type="STRING" id="578462.A0A0L0RXZ8"/>